<dbReference type="EMBL" id="LAQU01000003">
    <property type="protein sequence ID" value="KKB64723.1"/>
    <property type="molecule type" value="Genomic_DNA"/>
</dbReference>
<feature type="region of interest" description="Disordered" evidence="4">
    <location>
        <begin position="297"/>
        <end position="322"/>
    </location>
</feature>
<dbReference type="STRING" id="28092.WM40_04915"/>
<accession>A0A0F5K3Q4</accession>
<dbReference type="Pfam" id="PF13641">
    <property type="entry name" value="Glyco_tranf_2_3"/>
    <property type="match status" value="1"/>
</dbReference>
<dbReference type="PATRIC" id="fig|28092.6.peg.1165"/>
<evidence type="ECO:0000313" key="5">
    <source>
        <dbReference type="EMBL" id="KKB64723.1"/>
    </source>
</evidence>
<evidence type="ECO:0000256" key="3">
    <source>
        <dbReference type="ARBA" id="ARBA00022679"/>
    </source>
</evidence>
<comment type="similarity">
    <text evidence="1">Belongs to the glycosyltransferase 2 family.</text>
</comment>
<reference evidence="5 6" key="1">
    <citation type="submission" date="2015-03" db="EMBL/GenBank/DDBJ databases">
        <title>Draft Genome Sequence of Burkholderia andropogonis type strain ICMP2807, isolated from Sorghum bicolor.</title>
        <authorList>
            <person name="Lopes-Santos L."/>
            <person name="Castro D.B."/>
            <person name="Ottoboni L.M."/>
            <person name="Park D."/>
            <person name="Weirc B.S."/>
            <person name="Destefano S.A."/>
        </authorList>
    </citation>
    <scope>NUCLEOTIDE SEQUENCE [LARGE SCALE GENOMIC DNA]</scope>
    <source>
        <strain evidence="5 6">ICMP2807</strain>
    </source>
</reference>
<dbReference type="InterPro" id="IPR029044">
    <property type="entry name" value="Nucleotide-diphossugar_trans"/>
</dbReference>
<dbReference type="Gene3D" id="3.90.550.10">
    <property type="entry name" value="Spore Coat Polysaccharide Biosynthesis Protein SpsA, Chain A"/>
    <property type="match status" value="1"/>
</dbReference>
<evidence type="ECO:0000313" key="6">
    <source>
        <dbReference type="Proteomes" id="UP000033618"/>
    </source>
</evidence>
<dbReference type="PANTHER" id="PTHR43179:SF12">
    <property type="entry name" value="GALACTOFURANOSYLTRANSFERASE GLFT2"/>
    <property type="match status" value="1"/>
</dbReference>
<organism evidence="5 6">
    <name type="scientific">Robbsia andropogonis</name>
    <dbReference type="NCBI Taxonomy" id="28092"/>
    <lineage>
        <taxon>Bacteria</taxon>
        <taxon>Pseudomonadati</taxon>
        <taxon>Pseudomonadota</taxon>
        <taxon>Betaproteobacteria</taxon>
        <taxon>Burkholderiales</taxon>
        <taxon>Burkholderiaceae</taxon>
        <taxon>Robbsia</taxon>
    </lineage>
</organism>
<dbReference type="SUPFAM" id="SSF53448">
    <property type="entry name" value="Nucleotide-diphospho-sugar transferases"/>
    <property type="match status" value="1"/>
</dbReference>
<evidence type="ECO:0000256" key="2">
    <source>
        <dbReference type="ARBA" id="ARBA00022676"/>
    </source>
</evidence>
<comment type="caution">
    <text evidence="5">The sequence shown here is derived from an EMBL/GenBank/DDBJ whole genome shotgun (WGS) entry which is preliminary data.</text>
</comment>
<dbReference type="GO" id="GO:0016757">
    <property type="term" value="F:glycosyltransferase activity"/>
    <property type="evidence" value="ECO:0007669"/>
    <property type="project" value="UniProtKB-KW"/>
</dbReference>
<dbReference type="CDD" id="cd06423">
    <property type="entry name" value="CESA_like"/>
    <property type="match status" value="1"/>
</dbReference>
<dbReference type="Proteomes" id="UP000033618">
    <property type="component" value="Unassembled WGS sequence"/>
</dbReference>
<gene>
    <name evidence="5" type="ORF">WM40_04915</name>
</gene>
<keyword evidence="2" id="KW-0328">Glycosyltransferase</keyword>
<keyword evidence="3 5" id="KW-0808">Transferase</keyword>
<dbReference type="PANTHER" id="PTHR43179">
    <property type="entry name" value="RHAMNOSYLTRANSFERASE WBBL"/>
    <property type="match status" value="1"/>
</dbReference>
<dbReference type="AlphaFoldDB" id="A0A0F5K3Q4"/>
<protein>
    <submittedName>
        <fullName evidence="5">Glycosyl transferase</fullName>
    </submittedName>
</protein>
<proteinExistence type="inferred from homology"/>
<keyword evidence="6" id="KW-1185">Reference proteome</keyword>
<name>A0A0F5K3Q4_9BURK</name>
<sequence length="322" mass="35576">MKVTVLVPSYRRPADLLKCLNALQAQQRPADEVLVVARTDDHETRDAVARTAFPESFPLRIVDVHVGGQVAALNAGLAASQFDITCITDDDATPHPDWIARIVGHFTADSKVGGVGGRDWVHHRGQPMTGTRERVGVVEPTGRVIGNHHLGAGAAREVDVLKGANMSYRTAIIKEIGFDRRLRGTGAQVHNDLAMSLAVRRAGWKLIYDPQVQVNHYPAERFDEDGRNAPSVVALTNAAYNLHRIMLDHFGPRGPQVCQWYRLVGTRDVPGYVQLVRQWLRGDKHIMTRFRATRQGAADAMRDNVSGPTNPPHATQQPEVPR</sequence>
<feature type="compositionally biased region" description="Polar residues" evidence="4">
    <location>
        <begin position="306"/>
        <end position="322"/>
    </location>
</feature>
<evidence type="ECO:0000256" key="1">
    <source>
        <dbReference type="ARBA" id="ARBA00006739"/>
    </source>
</evidence>
<dbReference type="RefSeq" id="WP_024903612.1">
    <property type="nucleotide sequence ID" value="NZ_CADFGU010000005.1"/>
</dbReference>
<dbReference type="OrthoDB" id="257969at2"/>
<evidence type="ECO:0000256" key="4">
    <source>
        <dbReference type="SAM" id="MobiDB-lite"/>
    </source>
</evidence>